<keyword evidence="9" id="KW-0238">DNA-binding</keyword>
<proteinExistence type="inferred from homology"/>
<evidence type="ECO:0000256" key="6">
    <source>
        <dbReference type="ARBA" id="ARBA00022833"/>
    </source>
</evidence>
<dbReference type="InterPro" id="IPR036390">
    <property type="entry name" value="WH_DNA-bd_sf"/>
</dbReference>
<keyword evidence="10" id="KW-0804">Transcription</keyword>
<dbReference type="PANTHER" id="PTHR33202">
    <property type="entry name" value="ZINC UPTAKE REGULATION PROTEIN"/>
    <property type="match status" value="1"/>
</dbReference>
<evidence type="ECO:0000256" key="10">
    <source>
        <dbReference type="ARBA" id="ARBA00023163"/>
    </source>
</evidence>
<keyword evidence="6" id="KW-0862">Zinc</keyword>
<gene>
    <name evidence="12" type="ORF">GCM10025865_31050</name>
</gene>
<feature type="region of interest" description="Disordered" evidence="11">
    <location>
        <begin position="1"/>
        <end position="39"/>
    </location>
</feature>
<dbReference type="CDD" id="cd07153">
    <property type="entry name" value="Fur_like"/>
    <property type="match status" value="1"/>
</dbReference>
<dbReference type="Gene3D" id="3.30.1490.190">
    <property type="match status" value="1"/>
</dbReference>
<organism evidence="12 13">
    <name type="scientific">Paraoerskovia sediminicola</name>
    <dbReference type="NCBI Taxonomy" id="1138587"/>
    <lineage>
        <taxon>Bacteria</taxon>
        <taxon>Bacillati</taxon>
        <taxon>Actinomycetota</taxon>
        <taxon>Actinomycetes</taxon>
        <taxon>Micrococcales</taxon>
        <taxon>Cellulomonadaceae</taxon>
        <taxon>Paraoerskovia</taxon>
    </lineage>
</organism>
<dbReference type="Gene3D" id="1.10.10.10">
    <property type="entry name" value="Winged helix-like DNA-binding domain superfamily/Winged helix DNA-binding domain"/>
    <property type="match status" value="1"/>
</dbReference>
<protein>
    <recommendedName>
        <fullName evidence="14">Fur family transcriptional regulator, ferric uptake regulator</fullName>
    </recommendedName>
</protein>
<evidence type="ECO:0000313" key="12">
    <source>
        <dbReference type="EMBL" id="BDZ43806.1"/>
    </source>
</evidence>
<keyword evidence="13" id="KW-1185">Reference proteome</keyword>
<keyword evidence="7" id="KW-0408">Iron</keyword>
<evidence type="ECO:0008006" key="14">
    <source>
        <dbReference type="Google" id="ProtNLM"/>
    </source>
</evidence>
<name>A0ABN6XG67_9CELL</name>
<dbReference type="SUPFAM" id="SSF46785">
    <property type="entry name" value="Winged helix' DNA-binding domain"/>
    <property type="match status" value="1"/>
</dbReference>
<evidence type="ECO:0000256" key="5">
    <source>
        <dbReference type="ARBA" id="ARBA00022723"/>
    </source>
</evidence>
<keyword evidence="5" id="KW-0479">Metal-binding</keyword>
<evidence type="ECO:0000256" key="8">
    <source>
        <dbReference type="ARBA" id="ARBA00023015"/>
    </source>
</evidence>
<dbReference type="InterPro" id="IPR036388">
    <property type="entry name" value="WH-like_DNA-bd_sf"/>
</dbReference>
<dbReference type="PANTHER" id="PTHR33202:SF18">
    <property type="entry name" value="TRANSCRIPTIONAL REGULATOR FURA"/>
    <property type="match status" value="1"/>
</dbReference>
<comment type="similarity">
    <text evidence="2">Belongs to the Fur family.</text>
</comment>
<keyword evidence="8" id="KW-0805">Transcription regulation</keyword>
<dbReference type="InterPro" id="IPR043135">
    <property type="entry name" value="Fur_C"/>
</dbReference>
<dbReference type="EMBL" id="AP027729">
    <property type="protein sequence ID" value="BDZ43806.1"/>
    <property type="molecule type" value="Genomic_DNA"/>
</dbReference>
<sequence>MHTDATASEPRRGPADGLVDGTRAARHHGDGNHVGAARPAGPAALRARGLRATATRLAVLEALGEEAHATTDTVTRAVTARLGSVSVQAVYDVLRVLTENGLVHRIEPAGHPARYELRVGDNHHHLVCRTCGSIEDVDCAVGAAPCLTPSLATGPTAGLAAGLTGFRVDEAEVIYWGTCGACSAASGPAQVEPANRSERSVRSAN</sequence>
<evidence type="ECO:0000313" key="13">
    <source>
        <dbReference type="Proteomes" id="UP001321475"/>
    </source>
</evidence>
<evidence type="ECO:0000256" key="3">
    <source>
        <dbReference type="ARBA" id="ARBA00022490"/>
    </source>
</evidence>
<evidence type="ECO:0000256" key="11">
    <source>
        <dbReference type="SAM" id="MobiDB-lite"/>
    </source>
</evidence>
<evidence type="ECO:0000256" key="4">
    <source>
        <dbReference type="ARBA" id="ARBA00022491"/>
    </source>
</evidence>
<comment type="subcellular location">
    <subcellularLocation>
        <location evidence="1">Cytoplasm</location>
    </subcellularLocation>
</comment>
<evidence type="ECO:0000256" key="9">
    <source>
        <dbReference type="ARBA" id="ARBA00023125"/>
    </source>
</evidence>
<dbReference type="Proteomes" id="UP001321475">
    <property type="component" value="Chromosome"/>
</dbReference>
<keyword evidence="4" id="KW-0678">Repressor</keyword>
<evidence type="ECO:0000256" key="1">
    <source>
        <dbReference type="ARBA" id="ARBA00004496"/>
    </source>
</evidence>
<keyword evidence="3" id="KW-0963">Cytoplasm</keyword>
<accession>A0ABN6XG67</accession>
<feature type="compositionally biased region" description="Basic and acidic residues" evidence="11">
    <location>
        <begin position="1"/>
        <end position="14"/>
    </location>
</feature>
<dbReference type="Pfam" id="PF01475">
    <property type="entry name" value="FUR"/>
    <property type="match status" value="1"/>
</dbReference>
<dbReference type="InterPro" id="IPR002481">
    <property type="entry name" value="FUR"/>
</dbReference>
<evidence type="ECO:0000256" key="7">
    <source>
        <dbReference type="ARBA" id="ARBA00023004"/>
    </source>
</evidence>
<evidence type="ECO:0000256" key="2">
    <source>
        <dbReference type="ARBA" id="ARBA00007957"/>
    </source>
</evidence>
<reference evidence="13" key="1">
    <citation type="journal article" date="2019" name="Int. J. Syst. Evol. Microbiol.">
        <title>The Global Catalogue of Microorganisms (GCM) 10K type strain sequencing project: providing services to taxonomists for standard genome sequencing and annotation.</title>
        <authorList>
            <consortium name="The Broad Institute Genomics Platform"/>
            <consortium name="The Broad Institute Genome Sequencing Center for Infectious Disease"/>
            <person name="Wu L."/>
            <person name="Ma J."/>
        </authorList>
    </citation>
    <scope>NUCLEOTIDE SEQUENCE [LARGE SCALE GENOMIC DNA]</scope>
    <source>
        <strain evidence="13">NBRC 108565</strain>
    </source>
</reference>